<evidence type="ECO:0000313" key="3">
    <source>
        <dbReference type="WBParaSite" id="TCNE_0000417301-mRNA-1"/>
    </source>
</evidence>
<sequence>MRCAFAAIGTPDEYPLCKLLMVYAGVHSQLWVPQTSILYASCSWYPGRVTSMHVAYGICGCAFAAIGTPDEYALCKLLIVYRCPGRVTCKRAGYMRVYIRSHNYPGRVTCKDVAYYTRGCAFAAIGTPDELPDVAYAIGTPDELPVNELGICGRAFAAIGTPDEYPPCKLLMVYAGVHLQP</sequence>
<accession>A0A183U6Q3</accession>
<reference evidence="3" key="1">
    <citation type="submission" date="2016-06" db="UniProtKB">
        <authorList>
            <consortium name="WormBaseParasite"/>
        </authorList>
    </citation>
    <scope>IDENTIFICATION</scope>
</reference>
<gene>
    <name evidence="1" type="ORF">TCNE_LOCUS4173</name>
</gene>
<dbReference type="Proteomes" id="UP000050794">
    <property type="component" value="Unassembled WGS sequence"/>
</dbReference>
<protein>
    <submittedName>
        <fullName evidence="3">CUB domain-containing protein</fullName>
    </submittedName>
</protein>
<dbReference type="WBParaSite" id="TCNE_0000417301-mRNA-1">
    <property type="protein sequence ID" value="TCNE_0000417301-mRNA-1"/>
    <property type="gene ID" value="TCNE_0000417301"/>
</dbReference>
<evidence type="ECO:0000313" key="2">
    <source>
        <dbReference type="Proteomes" id="UP000050794"/>
    </source>
</evidence>
<keyword evidence="2" id="KW-1185">Reference proteome</keyword>
<reference evidence="1 2" key="2">
    <citation type="submission" date="2018-11" db="EMBL/GenBank/DDBJ databases">
        <authorList>
            <consortium name="Pathogen Informatics"/>
        </authorList>
    </citation>
    <scope>NUCLEOTIDE SEQUENCE [LARGE SCALE GENOMIC DNA]</scope>
</reference>
<proteinExistence type="predicted"/>
<organism evidence="2 3">
    <name type="scientific">Toxocara canis</name>
    <name type="common">Canine roundworm</name>
    <dbReference type="NCBI Taxonomy" id="6265"/>
    <lineage>
        <taxon>Eukaryota</taxon>
        <taxon>Metazoa</taxon>
        <taxon>Ecdysozoa</taxon>
        <taxon>Nematoda</taxon>
        <taxon>Chromadorea</taxon>
        <taxon>Rhabditida</taxon>
        <taxon>Spirurina</taxon>
        <taxon>Ascaridomorpha</taxon>
        <taxon>Ascaridoidea</taxon>
        <taxon>Toxocaridae</taxon>
        <taxon>Toxocara</taxon>
    </lineage>
</organism>
<dbReference type="AlphaFoldDB" id="A0A183U6Q3"/>
<evidence type="ECO:0000313" key="1">
    <source>
        <dbReference type="EMBL" id="VDM29890.1"/>
    </source>
</evidence>
<dbReference type="EMBL" id="UYWY01006518">
    <property type="protein sequence ID" value="VDM29890.1"/>
    <property type="molecule type" value="Genomic_DNA"/>
</dbReference>
<name>A0A183U6Q3_TOXCA</name>